<proteinExistence type="predicted"/>
<evidence type="ECO:0000313" key="3">
    <source>
        <dbReference type="EMBL" id="RLU23902.1"/>
    </source>
</evidence>
<evidence type="ECO:0000259" key="2">
    <source>
        <dbReference type="Pfam" id="PF10180"/>
    </source>
</evidence>
<feature type="compositionally biased region" description="Basic residues" evidence="1">
    <location>
        <begin position="45"/>
        <end position="54"/>
    </location>
</feature>
<feature type="compositionally biased region" description="Basic and acidic residues" evidence="1">
    <location>
        <begin position="19"/>
        <end position="29"/>
    </location>
</feature>
<organism evidence="3 4">
    <name type="scientific">Ooceraea biroi</name>
    <name type="common">Clonal raider ant</name>
    <name type="synonym">Cerapachys biroi</name>
    <dbReference type="NCBI Taxonomy" id="2015173"/>
    <lineage>
        <taxon>Eukaryota</taxon>
        <taxon>Metazoa</taxon>
        <taxon>Ecdysozoa</taxon>
        <taxon>Arthropoda</taxon>
        <taxon>Hexapoda</taxon>
        <taxon>Insecta</taxon>
        <taxon>Pterygota</taxon>
        <taxon>Neoptera</taxon>
        <taxon>Endopterygota</taxon>
        <taxon>Hymenoptera</taxon>
        <taxon>Apocrita</taxon>
        <taxon>Aculeata</taxon>
        <taxon>Formicoidea</taxon>
        <taxon>Formicidae</taxon>
        <taxon>Dorylinae</taxon>
        <taxon>Ooceraea</taxon>
    </lineage>
</organism>
<feature type="domain" description="WKF" evidence="2">
    <location>
        <begin position="132"/>
        <end position="192"/>
    </location>
</feature>
<protein>
    <recommendedName>
        <fullName evidence="2">WKF domain-containing protein</fullName>
    </recommendedName>
</protein>
<feature type="region of interest" description="Disordered" evidence="1">
    <location>
        <begin position="1"/>
        <end position="105"/>
    </location>
</feature>
<feature type="compositionally biased region" description="Basic and acidic residues" evidence="1">
    <location>
        <begin position="64"/>
        <end position="97"/>
    </location>
</feature>
<accession>A0A3L8DUD3</accession>
<gene>
    <name evidence="3" type="ORF">DMN91_004110</name>
</gene>
<dbReference type="PANTHER" id="PTHR22306">
    <property type="entry name" value="CHROMOSOME 7 OPEN READING FRAME 50"/>
    <property type="match status" value="1"/>
</dbReference>
<reference evidence="3 4" key="1">
    <citation type="journal article" date="2018" name="Genome Res.">
        <title>The genomic architecture and molecular evolution of ant odorant receptors.</title>
        <authorList>
            <person name="McKenzie S.K."/>
            <person name="Kronauer D.J.C."/>
        </authorList>
    </citation>
    <scope>NUCLEOTIDE SEQUENCE [LARGE SCALE GENOMIC DNA]</scope>
    <source>
        <strain evidence="3">Clonal line C1</strain>
    </source>
</reference>
<dbReference type="Pfam" id="PF10180">
    <property type="entry name" value="WKF"/>
    <property type="match status" value="1"/>
</dbReference>
<evidence type="ECO:0000256" key="1">
    <source>
        <dbReference type="SAM" id="MobiDB-lite"/>
    </source>
</evidence>
<name>A0A3L8DUD3_OOCBI</name>
<dbReference type="InterPro" id="IPR019327">
    <property type="entry name" value="WKF"/>
</dbReference>
<evidence type="ECO:0000313" key="4">
    <source>
        <dbReference type="Proteomes" id="UP000279307"/>
    </source>
</evidence>
<dbReference type="Proteomes" id="UP000279307">
    <property type="component" value="Chromosome 4"/>
</dbReference>
<dbReference type="AlphaFoldDB" id="A0A3L8DUD3"/>
<dbReference type="OrthoDB" id="10261563at2759"/>
<dbReference type="EMBL" id="QOIP01000004">
    <property type="protein sequence ID" value="RLU23902.1"/>
    <property type="molecule type" value="Genomic_DNA"/>
</dbReference>
<dbReference type="PANTHER" id="PTHR22306:SF2">
    <property type="entry name" value="CHROMOSOME 7 OPEN READING FRAME 50"/>
    <property type="match status" value="1"/>
</dbReference>
<sequence length="230" mass="26698">MDTENATRVGLGRLRKRAREREVDKDGHIASHHVTNEISQENIVRKKRMKKKTKKQENSTETTDLSKRLKEACNKGINDKDVPRVDGDDADDRDVKAPKKPSKRQLKKEKAVKVAIQKKQTSRMNAMQKALNYVSMWKHSRSEWKFEKLKQIWLMDNLLDNDSISDATFPIVLEYFEGCKGIAREVLLKKGMDVMRKAEEAENESNRIEIMESTAYKRARQLLQALPSDR</sequence>
<comment type="caution">
    <text evidence="3">The sequence shown here is derived from an EMBL/GenBank/DDBJ whole genome shotgun (WGS) entry which is preliminary data.</text>
</comment>